<keyword evidence="3" id="KW-1185">Reference proteome</keyword>
<organism evidence="2 3">
    <name type="scientific">Sulfidibacter corallicola</name>
    <dbReference type="NCBI Taxonomy" id="2818388"/>
    <lineage>
        <taxon>Bacteria</taxon>
        <taxon>Pseudomonadati</taxon>
        <taxon>Acidobacteriota</taxon>
        <taxon>Holophagae</taxon>
        <taxon>Acanthopleuribacterales</taxon>
        <taxon>Acanthopleuribacteraceae</taxon>
        <taxon>Sulfidibacter</taxon>
    </lineage>
</organism>
<gene>
    <name evidence="2" type="ORF">J3U87_31710</name>
</gene>
<keyword evidence="1" id="KW-0732">Signal</keyword>
<name>A0A8A4TUG9_SULCO</name>
<dbReference type="RefSeq" id="WP_237379806.1">
    <property type="nucleotide sequence ID" value="NZ_CP071793.1"/>
</dbReference>
<evidence type="ECO:0000313" key="3">
    <source>
        <dbReference type="Proteomes" id="UP000663929"/>
    </source>
</evidence>
<proteinExistence type="predicted"/>
<dbReference type="EMBL" id="CP071793">
    <property type="protein sequence ID" value="QTD50175.1"/>
    <property type="molecule type" value="Genomic_DNA"/>
</dbReference>
<dbReference type="Proteomes" id="UP000663929">
    <property type="component" value="Chromosome"/>
</dbReference>
<feature type="chain" id="PRO_5035204219" evidence="1">
    <location>
        <begin position="25"/>
        <end position="2023"/>
    </location>
</feature>
<sequence>MSLSRYFWISTILIASAVLPRAMAQTAGATAPEVTQFEPVDITDLVNLATGDFTYALPVMTIPGAPGGGYPLSLNYVAGIKHGQEASWVGLGWNLSPGSVARAVRAHPDDFRGATVFSKETLPSVHGYHVGLGYAGWSASVRWDNHGGLGGSVGLSYANANSNFNYYRSADNQSSTSVGISTSVSSQITAGAHYGSQGFSATASVSAGNAASLSLSSAGNVGFSFAGGSHSLSKSPAYSPFVTRTGEANVNILFVSLGFSKSYSYRKQYSDAYGYLHLPRQDHPFRDEIPESPAAYPDVAGGSNVTGLDRLDAAGVASLQAEVDALDVDRTYYRNYHHRAVLLDGYFQDFNNAYAGSADQYQFDAFDTNYANANFDIYNVAAQGISGVAKPVLSKRGLLVPQDQTSQVSVDGSDWRFFPYRNLVMLLNGEPDPDDPQPTEPRRFPVDITRYFQDIQWRSELADNMVFLSDPGLSEDYRPFSPADESPLAYRRHQYSQRIRYVLDHWGKIGRIEVTNPNGVKYIFGVMANERGHVTAGARPHNYGEQSHFRVTSEPGAADPDSIKSTYVAEPYAYAWYLAAVVSPDYYDAAPCGHIGPEDYGDYVTFHYQLANPSMQWMMPLSGGGVDGDGEPDFLFLGKSIYEDKYHYERRRGVKELYFPTYARTRTHFAAFDFGFDREDHLTAEVPQGSYLPPETRWDPANVDRNQIVFFPGLHYQPAADPMYDRPQNAPTDIHQDLLDLYAQENLSAGDGDIQRHFLLLMPRGTARRLDLDMGQSIQAVFRGSFAQVNPTQSLDQFEAPFEYLGTWREGDHDLFHVEAPLSDAWLTRIFDGSIFSSIHVDLNRANEGNPPDYLLGPNGSVYLKSIRLFDLEDVPAILQGNRGALTTITYDINHLLKYPVDQNPEEDAWGDDYQSKVEFQYDYLDYPHMPNSENGRRLFLTKVSFKHPSDVLAGHPYEFEYYADSTSYSNEGYGPSVFKYYHRDPWGYPNLGSTAERSFVAKSLLSDGINPIQASYSLKSVLTPVGTRLSITYDRDRYTYVQDRVALVREDGEGEDKAFGLSGRPGENGEEVSLFKIDHPEPMYHLVRDDQGDVLPFLTLVDDVYQAVSLNWNTSTEVNGQTQTDAYWQEQVVVQARACFGTIPTQNCDETNTPWWCGICDDGNSATSKVRFILPTQQDDPTKLDKTHPATLEFVRWLWYMSQEDAVVDRFSFHGIPKKSGSQPALPDPEYVGEFAGGLRVAELVSQPESYPGATSVPNPVQPPPELVQRVRYSYTDPETGMDSGAIFLDPPLNNSGSGGDRRVLRSEAHPYANMPGSEVTYGWVRVQTVSEGLDTGHTQFQFHTARDAVIHKPFKDVIPSETVTASPMVEETVNTLDSLVELSASDVPLVKWKLKRENNADQPEWEVDYLNNEYPAKFSLEYQSVQRVLNNTSLIGTIKKEEVWDSRQRKIREAMHTYQPSYTPGSDQSYLLKHLSMSPDTGTLTEGTIPGTEDATYPNGRPFTRHWYQGVSFERNMMIAVAPSDLDGIGNEEGNGREYRVGFRMQDEIFNTFRRVKTTTRSFSPLHDRTIEEVSHQEVLAFDAGTGGIALSQTQTMDGDGSIEYRYDLQVPAYRIFTEPFGNPPGSQCQVDGQEWRLSMLDQNMRAQPGLAVAALRTMPLTQPNLENGLLGALTADGTHILGARLDHWSQKRLAGRDTAWAQDASFAFVHPDAAKTGNGWLQLKVPSIGGNLLNLSWDTGSGRWEAPGQNLQYNHQGNVVEYRDRQDRFSAAVYDQEGIRLKASFSNAQLGQVYYQGFEDLDAGADPTVYANTAFPTIPANAATYLHQFRHAYVGTQAKSGSFTIPAAFGNAYFPTVRDPRAEYWVSFYVKPNGPGTQITLPGINLGVQPRRPQSSSDDPVWIRAVDNGWYLVRHRTSTLLNYEITVQSDSSSPNGSDTAYFDEITVYPAADAAGEKSDAQVSIIGYDPHRHQVISITDARGRTARFEYNRKGELFRTYDPDGILKSEHYRVEYGELPTP</sequence>
<accession>A0A8A4TUG9</accession>
<feature type="signal peptide" evidence="1">
    <location>
        <begin position="1"/>
        <end position="24"/>
    </location>
</feature>
<protein>
    <submittedName>
        <fullName evidence="2">RHS repeat protein</fullName>
    </submittedName>
</protein>
<evidence type="ECO:0000256" key="1">
    <source>
        <dbReference type="SAM" id="SignalP"/>
    </source>
</evidence>
<dbReference type="KEGG" id="scor:J3U87_31710"/>
<reference evidence="2" key="1">
    <citation type="submission" date="2021-03" db="EMBL/GenBank/DDBJ databases">
        <title>Acanthopleuribacteraceae sp. M133.</title>
        <authorList>
            <person name="Wang G."/>
        </authorList>
    </citation>
    <scope>NUCLEOTIDE SEQUENCE</scope>
    <source>
        <strain evidence="2">M133</strain>
    </source>
</reference>
<evidence type="ECO:0000313" key="2">
    <source>
        <dbReference type="EMBL" id="QTD50175.1"/>
    </source>
</evidence>